<feature type="compositionally biased region" description="Low complexity" evidence="1">
    <location>
        <begin position="100"/>
        <end position="115"/>
    </location>
</feature>
<dbReference type="Pfam" id="PF06916">
    <property type="entry name" value="FAM210A-B_dom"/>
    <property type="match status" value="1"/>
</dbReference>
<dbReference type="GO" id="GO:0005739">
    <property type="term" value="C:mitochondrion"/>
    <property type="evidence" value="ECO:0007669"/>
    <property type="project" value="TreeGrafter"/>
</dbReference>
<dbReference type="InterPro" id="IPR009688">
    <property type="entry name" value="FAM210A/B-like_dom"/>
</dbReference>
<sequence length="294" mass="32195">MPNAQPKPTASFTSSPLQTLATRAWTRTRTTQRTSIHTSTSRGSTSRSARTTATTRTPLRATSWKGTRATVAEGTATGATLTRTQRRNFNWTWSRRSEPGKATSGAGAEGKSGASQQTKQQQKPENLSLSGRLRKLSREYGWAAAGVYLALSVSDFPFCFLLVKWVGTDRIAEIEHWVTSRVSKVIPDGVKQQWHEWRGTGNDEPEVEEHLGADGQASGADAKAVGWGVEQAQQRNKANASLATQLALAYAIHKSFIFVRVPLTAAITPKVVKVLRSWGWQIGKRKPKVNRPSA</sequence>
<feature type="compositionally biased region" description="Polar residues" evidence="1">
    <location>
        <begin position="116"/>
        <end position="125"/>
    </location>
</feature>
<dbReference type="PANTHER" id="PTHR21377">
    <property type="entry name" value="PROTEIN FAM210B, MITOCHONDRIAL"/>
    <property type="match status" value="1"/>
</dbReference>
<feature type="domain" description="DUF1279" evidence="2">
    <location>
        <begin position="132"/>
        <end position="269"/>
    </location>
</feature>
<organism evidence="3 4">
    <name type="scientific">Coniella lustricola</name>
    <dbReference type="NCBI Taxonomy" id="2025994"/>
    <lineage>
        <taxon>Eukaryota</taxon>
        <taxon>Fungi</taxon>
        <taxon>Dikarya</taxon>
        <taxon>Ascomycota</taxon>
        <taxon>Pezizomycotina</taxon>
        <taxon>Sordariomycetes</taxon>
        <taxon>Sordariomycetidae</taxon>
        <taxon>Diaporthales</taxon>
        <taxon>Schizoparmaceae</taxon>
        <taxon>Coniella</taxon>
    </lineage>
</organism>
<dbReference type="OrthoDB" id="426386at2759"/>
<feature type="compositionally biased region" description="Low complexity" evidence="1">
    <location>
        <begin position="22"/>
        <end position="83"/>
    </location>
</feature>
<gene>
    <name evidence="3" type="ORF">BD289DRAFT_367883</name>
</gene>
<dbReference type="AlphaFoldDB" id="A0A2T3A8X0"/>
<evidence type="ECO:0000313" key="4">
    <source>
        <dbReference type="Proteomes" id="UP000241462"/>
    </source>
</evidence>
<evidence type="ECO:0000256" key="1">
    <source>
        <dbReference type="SAM" id="MobiDB-lite"/>
    </source>
</evidence>
<name>A0A2T3A8X0_9PEZI</name>
<dbReference type="Proteomes" id="UP000241462">
    <property type="component" value="Unassembled WGS sequence"/>
</dbReference>
<dbReference type="InParanoid" id="A0A2T3A8X0"/>
<evidence type="ECO:0000259" key="2">
    <source>
        <dbReference type="Pfam" id="PF06916"/>
    </source>
</evidence>
<accession>A0A2T3A8X0</accession>
<dbReference type="EMBL" id="KZ678436">
    <property type="protein sequence ID" value="PSR85921.1"/>
    <property type="molecule type" value="Genomic_DNA"/>
</dbReference>
<evidence type="ECO:0000313" key="3">
    <source>
        <dbReference type="EMBL" id="PSR85921.1"/>
    </source>
</evidence>
<proteinExistence type="predicted"/>
<feature type="compositionally biased region" description="Polar residues" evidence="1">
    <location>
        <begin position="1"/>
        <end position="21"/>
    </location>
</feature>
<dbReference type="InterPro" id="IPR045866">
    <property type="entry name" value="FAM210A/B-like"/>
</dbReference>
<dbReference type="FunCoup" id="A0A2T3A8X0">
    <property type="interactions" value="14"/>
</dbReference>
<keyword evidence="4" id="KW-1185">Reference proteome</keyword>
<reference evidence="3 4" key="1">
    <citation type="journal article" date="2018" name="Mycol. Prog.">
        <title>Coniella lustricola, a new species from submerged detritus.</title>
        <authorList>
            <person name="Raudabaugh D.B."/>
            <person name="Iturriaga T."/>
            <person name="Carver A."/>
            <person name="Mondo S."/>
            <person name="Pangilinan J."/>
            <person name="Lipzen A."/>
            <person name="He G."/>
            <person name="Amirebrahimi M."/>
            <person name="Grigoriev I.V."/>
            <person name="Miller A.N."/>
        </authorList>
    </citation>
    <scope>NUCLEOTIDE SEQUENCE [LARGE SCALE GENOMIC DNA]</scope>
    <source>
        <strain evidence="3 4">B22-T-1</strain>
    </source>
</reference>
<feature type="region of interest" description="Disordered" evidence="1">
    <location>
        <begin position="1"/>
        <end position="130"/>
    </location>
</feature>
<dbReference type="STRING" id="2025994.A0A2T3A8X0"/>
<protein>
    <recommendedName>
        <fullName evidence="2">DUF1279 domain-containing protein</fullName>
    </recommendedName>
</protein>
<dbReference type="PANTHER" id="PTHR21377:SF0">
    <property type="entry name" value="PROTEIN FAM210B, MITOCHONDRIAL"/>
    <property type="match status" value="1"/>
</dbReference>